<accession>A0AA36HSS6</accession>
<gene>
    <name evidence="1" type="ORF">EVOR1521_LOCUS4143</name>
</gene>
<dbReference type="PANTHER" id="PTHR46375">
    <property type="entry name" value="KELCH REPEAT AND BTB DOMAIN-CONTAINING PROTEIN 13-RELATED"/>
    <property type="match status" value="1"/>
</dbReference>
<proteinExistence type="predicted"/>
<dbReference type="InterPro" id="IPR052392">
    <property type="entry name" value="Kelch-BTB_domain-containing"/>
</dbReference>
<keyword evidence="2" id="KW-1185">Reference proteome</keyword>
<dbReference type="Pfam" id="PF01344">
    <property type="entry name" value="Kelch_1"/>
    <property type="match status" value="2"/>
</dbReference>
<dbReference type="AlphaFoldDB" id="A0AA36HSS6"/>
<reference evidence="1" key="1">
    <citation type="submission" date="2023-08" db="EMBL/GenBank/DDBJ databases">
        <authorList>
            <person name="Chen Y."/>
            <person name="Shah S."/>
            <person name="Dougan E. K."/>
            <person name="Thang M."/>
            <person name="Chan C."/>
        </authorList>
    </citation>
    <scope>NUCLEOTIDE SEQUENCE</scope>
</reference>
<comment type="caution">
    <text evidence="1">The sequence shown here is derived from an EMBL/GenBank/DDBJ whole genome shotgun (WGS) entry which is preliminary data.</text>
</comment>
<evidence type="ECO:0000313" key="2">
    <source>
        <dbReference type="Proteomes" id="UP001178507"/>
    </source>
</evidence>
<dbReference type="SUPFAM" id="SSF117281">
    <property type="entry name" value="Kelch motif"/>
    <property type="match status" value="2"/>
</dbReference>
<dbReference type="Proteomes" id="UP001178507">
    <property type="component" value="Unassembled WGS sequence"/>
</dbReference>
<dbReference type="InterPro" id="IPR006652">
    <property type="entry name" value="Kelch_1"/>
</dbReference>
<evidence type="ECO:0008006" key="3">
    <source>
        <dbReference type="Google" id="ProtNLM"/>
    </source>
</evidence>
<protein>
    <recommendedName>
        <fullName evidence="3">Kelch repeat-containing protein</fullName>
    </recommendedName>
</protein>
<dbReference type="EMBL" id="CAUJNA010000268">
    <property type="protein sequence ID" value="CAJ1374651.1"/>
    <property type="molecule type" value="Genomic_DNA"/>
</dbReference>
<organism evidence="1 2">
    <name type="scientific">Effrenium voratum</name>
    <dbReference type="NCBI Taxonomy" id="2562239"/>
    <lineage>
        <taxon>Eukaryota</taxon>
        <taxon>Sar</taxon>
        <taxon>Alveolata</taxon>
        <taxon>Dinophyceae</taxon>
        <taxon>Suessiales</taxon>
        <taxon>Symbiodiniaceae</taxon>
        <taxon>Effrenium</taxon>
    </lineage>
</organism>
<dbReference type="InterPro" id="IPR015915">
    <property type="entry name" value="Kelch-typ_b-propeller"/>
</dbReference>
<name>A0AA36HSS6_9DINO</name>
<dbReference type="PANTHER" id="PTHR46375:SF3">
    <property type="entry name" value="KELCH REPEAT AND BTB DOMAIN-CONTAINING PROTEIN 13"/>
    <property type="match status" value="1"/>
</dbReference>
<dbReference type="SMART" id="SM00612">
    <property type="entry name" value="Kelch"/>
    <property type="match status" value="3"/>
</dbReference>
<dbReference type="Gene3D" id="2.120.10.80">
    <property type="entry name" value="Kelch-type beta propeller"/>
    <property type="match status" value="2"/>
</dbReference>
<evidence type="ECO:0000313" key="1">
    <source>
        <dbReference type="EMBL" id="CAJ1374651.1"/>
    </source>
</evidence>
<sequence>MGSWQSLAPMPTARSHCAAVVAFDKLLVAGGQDHGPLNLVEALDIGESRWSEWAPLPEHLSDCGAVLVQDFATLVLVGCGPDGKTRFLTWRQGAAAWAPFSPPPGRESRTLPALAATNRCLFVIGGMLPHEDADVGFVDVFNFAEGSWRALPNLPRPRRQALAACAQGKVYVLGGLAAGPVEYVDCFDLRRSEWSQLPDLPDAFAANAAAVSVRSAGP</sequence>